<dbReference type="GO" id="GO:0030638">
    <property type="term" value="P:polyketide metabolic process"/>
    <property type="evidence" value="ECO:0007669"/>
    <property type="project" value="InterPro"/>
</dbReference>
<keyword evidence="2" id="KW-1185">Reference proteome</keyword>
<dbReference type="SUPFAM" id="SSF54427">
    <property type="entry name" value="NTF2-like"/>
    <property type="match status" value="1"/>
</dbReference>
<evidence type="ECO:0000313" key="1">
    <source>
        <dbReference type="EMBL" id="TDD90528.1"/>
    </source>
</evidence>
<dbReference type="EMBL" id="SMLA01000008">
    <property type="protein sequence ID" value="TDD90528.1"/>
    <property type="molecule type" value="Genomic_DNA"/>
</dbReference>
<dbReference type="InterPro" id="IPR032710">
    <property type="entry name" value="NTF2-like_dom_sf"/>
</dbReference>
<dbReference type="Pfam" id="PF07366">
    <property type="entry name" value="SnoaL"/>
    <property type="match status" value="1"/>
</dbReference>
<accession>A0A4R5BTY0</accession>
<name>A0A4R5BTY0_9PSEU</name>
<reference evidence="1 2" key="1">
    <citation type="submission" date="2019-03" db="EMBL/GenBank/DDBJ databases">
        <title>Draft genome sequences of novel Actinobacteria.</title>
        <authorList>
            <person name="Sahin N."/>
            <person name="Ay H."/>
            <person name="Saygin H."/>
        </authorList>
    </citation>
    <scope>NUCLEOTIDE SEQUENCE [LARGE SCALE GENOMIC DNA]</scope>
    <source>
        <strain evidence="1 2">5K548</strain>
    </source>
</reference>
<dbReference type="InterPro" id="IPR009959">
    <property type="entry name" value="Cyclase_SnoaL-like"/>
</dbReference>
<dbReference type="Proteomes" id="UP000294723">
    <property type="component" value="Unassembled WGS sequence"/>
</dbReference>
<comment type="caution">
    <text evidence="1">The sequence shown here is derived from an EMBL/GenBank/DDBJ whole genome shotgun (WGS) entry which is preliminary data.</text>
</comment>
<sequence length="144" mass="16006">MNKPSGPLLRELELINAADCTTEEGLEQLVDQICALFTEDVELADLTTTETVKGQAQMREYCTAYFGSLTNMRIDIEGIFDSQNATTMLLRISGDHTGELLGVALTGRRISYPAVVVMQLNEDNTKMRHETMGYDTGLILRQIT</sequence>
<evidence type="ECO:0000313" key="2">
    <source>
        <dbReference type="Proteomes" id="UP000294723"/>
    </source>
</evidence>
<proteinExistence type="predicted"/>
<gene>
    <name evidence="1" type="ORF">E1202_07785</name>
</gene>
<dbReference type="RefSeq" id="WP_132681891.1">
    <property type="nucleotide sequence ID" value="NZ_SMLA01000008.1"/>
</dbReference>
<protein>
    <submittedName>
        <fullName evidence="1">Nuclear transport factor 2 family protein</fullName>
    </submittedName>
</protein>
<organism evidence="1 2">
    <name type="scientific">Saccharopolyspora karakumensis</name>
    <dbReference type="NCBI Taxonomy" id="2530386"/>
    <lineage>
        <taxon>Bacteria</taxon>
        <taxon>Bacillati</taxon>
        <taxon>Actinomycetota</taxon>
        <taxon>Actinomycetes</taxon>
        <taxon>Pseudonocardiales</taxon>
        <taxon>Pseudonocardiaceae</taxon>
        <taxon>Saccharopolyspora</taxon>
    </lineage>
</organism>
<dbReference type="AlphaFoldDB" id="A0A4R5BTY0"/>
<dbReference type="Gene3D" id="3.10.450.50">
    <property type="match status" value="1"/>
</dbReference>